<gene>
    <name evidence="2" type="ORF">A3C93_01315</name>
</gene>
<feature type="transmembrane region" description="Helical" evidence="1">
    <location>
        <begin position="211"/>
        <end position="244"/>
    </location>
</feature>
<name>A0A1G2DLG2_9BACT</name>
<sequence length="543" mass="62135">MNEQPLKSFSTRLLTPLRGHILAVVFAFVTGAVIVGPQIAFIVNEGEHYQGVYMLAISDEAHYLASMKQLYDDGKIGNPYLYEYKYYGPQFWSSGGETLLAAPGKWLGISVPTINLVYKFLLPALEFLLVYALVFRLSRSRSWSMAGALMVFMGLAYLDGENFRHLIYADEYFRTHFLFAGRPVQPQLSQLLFFLYLHGLLNIHEGKSYRWFFLLAIILAFSFYSYFFSFTFILALNAVFVVMWYLSGKRRSAWGLGLATLAAIVAGIPPLWEIYAAIHFPDYAQVAENGVGVGLQHRPILHRPWLFVTALFGIYVYATKAWRVVNLRRTHILFIFGLLATAIAVLNQQVLSGVVIQYYHYIWYFNQPVFAVVLAFLGAALFAALSARNPRLQKLFRFVPWVVALVFIATGILTQYSAYRHYAPIVHEDQRYGIAFQWLMENTPKDSVVMANQYLSELIPIYTENNVVWNSVHILTSYFVPPERVKFTPENLLAAPDFLAASRAYRLDYVLWDTKKDPDWKIDRLSLPLLYSGDGFDIYGVPK</sequence>
<feature type="transmembrane region" description="Helical" evidence="1">
    <location>
        <begin position="21"/>
        <end position="43"/>
    </location>
</feature>
<dbReference type="Proteomes" id="UP000178636">
    <property type="component" value="Unassembled WGS sequence"/>
</dbReference>
<proteinExistence type="predicted"/>
<reference evidence="2 3" key="1">
    <citation type="journal article" date="2016" name="Nat. Commun.">
        <title>Thousands of microbial genomes shed light on interconnected biogeochemical processes in an aquifer system.</title>
        <authorList>
            <person name="Anantharaman K."/>
            <person name="Brown C.T."/>
            <person name="Hug L.A."/>
            <person name="Sharon I."/>
            <person name="Castelle C.J."/>
            <person name="Probst A.J."/>
            <person name="Thomas B.C."/>
            <person name="Singh A."/>
            <person name="Wilkins M.J."/>
            <person name="Karaoz U."/>
            <person name="Brodie E.L."/>
            <person name="Williams K.H."/>
            <person name="Hubbard S.S."/>
            <person name="Banfield J.F."/>
        </authorList>
    </citation>
    <scope>NUCLEOTIDE SEQUENCE [LARGE SCALE GENOMIC DNA]</scope>
</reference>
<dbReference type="AlphaFoldDB" id="A0A1G2DLG2"/>
<keyword evidence="1" id="KW-0472">Membrane</keyword>
<evidence type="ECO:0000256" key="1">
    <source>
        <dbReference type="SAM" id="Phobius"/>
    </source>
</evidence>
<evidence type="ECO:0000313" key="2">
    <source>
        <dbReference type="EMBL" id="OGZ13638.1"/>
    </source>
</evidence>
<dbReference type="STRING" id="1798664.A3C93_01315"/>
<protein>
    <recommendedName>
        <fullName evidence="4">Glycosyltransferase RgtA/B/C/D-like domain-containing protein</fullName>
    </recommendedName>
</protein>
<feature type="transmembrane region" description="Helical" evidence="1">
    <location>
        <begin position="398"/>
        <end position="419"/>
    </location>
</feature>
<feature type="transmembrane region" description="Helical" evidence="1">
    <location>
        <begin position="330"/>
        <end position="350"/>
    </location>
</feature>
<feature type="transmembrane region" description="Helical" evidence="1">
    <location>
        <begin position="116"/>
        <end position="135"/>
    </location>
</feature>
<keyword evidence="1" id="KW-0812">Transmembrane</keyword>
<dbReference type="EMBL" id="MHLO01000001">
    <property type="protein sequence ID" value="OGZ13638.1"/>
    <property type="molecule type" value="Genomic_DNA"/>
</dbReference>
<keyword evidence="1" id="KW-1133">Transmembrane helix</keyword>
<feature type="transmembrane region" description="Helical" evidence="1">
    <location>
        <begin position="142"/>
        <end position="158"/>
    </location>
</feature>
<organism evidence="2 3">
    <name type="scientific">Candidatus Lloydbacteria bacterium RIFCSPHIGHO2_02_FULL_54_17</name>
    <dbReference type="NCBI Taxonomy" id="1798664"/>
    <lineage>
        <taxon>Bacteria</taxon>
        <taxon>Candidatus Lloydiibacteriota</taxon>
    </lineage>
</organism>
<feature type="transmembrane region" description="Helical" evidence="1">
    <location>
        <begin position="362"/>
        <end position="386"/>
    </location>
</feature>
<accession>A0A1G2DLG2</accession>
<feature type="transmembrane region" description="Helical" evidence="1">
    <location>
        <begin position="300"/>
        <end position="318"/>
    </location>
</feature>
<comment type="caution">
    <text evidence="2">The sequence shown here is derived from an EMBL/GenBank/DDBJ whole genome shotgun (WGS) entry which is preliminary data.</text>
</comment>
<feature type="transmembrane region" description="Helical" evidence="1">
    <location>
        <begin position="256"/>
        <end position="280"/>
    </location>
</feature>
<evidence type="ECO:0000313" key="3">
    <source>
        <dbReference type="Proteomes" id="UP000178636"/>
    </source>
</evidence>
<evidence type="ECO:0008006" key="4">
    <source>
        <dbReference type="Google" id="ProtNLM"/>
    </source>
</evidence>